<name>A0ABS8WSX4_DATST</name>
<dbReference type="EMBL" id="JACEIK010009753">
    <property type="protein sequence ID" value="MCE3214657.1"/>
    <property type="molecule type" value="Genomic_DNA"/>
</dbReference>
<sequence>PLFYFEQIRRVLGVGTTEVNVVEGRRQSRWWSLAHCCFARFMDGASFSILVECNHTVGPYSLVGTKGMQPAHIIYSESWEMATSWPAWLFVGIDRQ</sequence>
<accession>A0ABS8WSX4</accession>
<feature type="non-terminal residue" evidence="1">
    <location>
        <position position="1"/>
    </location>
</feature>
<evidence type="ECO:0000313" key="1">
    <source>
        <dbReference type="EMBL" id="MCE3214657.1"/>
    </source>
</evidence>
<evidence type="ECO:0000313" key="2">
    <source>
        <dbReference type="Proteomes" id="UP000823775"/>
    </source>
</evidence>
<dbReference type="Proteomes" id="UP000823775">
    <property type="component" value="Unassembled WGS sequence"/>
</dbReference>
<organism evidence="1 2">
    <name type="scientific">Datura stramonium</name>
    <name type="common">Jimsonweed</name>
    <name type="synonym">Common thornapple</name>
    <dbReference type="NCBI Taxonomy" id="4076"/>
    <lineage>
        <taxon>Eukaryota</taxon>
        <taxon>Viridiplantae</taxon>
        <taxon>Streptophyta</taxon>
        <taxon>Embryophyta</taxon>
        <taxon>Tracheophyta</taxon>
        <taxon>Spermatophyta</taxon>
        <taxon>Magnoliopsida</taxon>
        <taxon>eudicotyledons</taxon>
        <taxon>Gunneridae</taxon>
        <taxon>Pentapetalae</taxon>
        <taxon>asterids</taxon>
        <taxon>lamiids</taxon>
        <taxon>Solanales</taxon>
        <taxon>Solanaceae</taxon>
        <taxon>Solanoideae</taxon>
        <taxon>Datureae</taxon>
        <taxon>Datura</taxon>
    </lineage>
</organism>
<proteinExistence type="predicted"/>
<gene>
    <name evidence="1" type="ORF">HAX54_053001</name>
</gene>
<reference evidence="1 2" key="1">
    <citation type="journal article" date="2021" name="BMC Genomics">
        <title>Datura genome reveals duplications of psychoactive alkaloid biosynthetic genes and high mutation rate following tissue culture.</title>
        <authorList>
            <person name="Rajewski A."/>
            <person name="Carter-House D."/>
            <person name="Stajich J."/>
            <person name="Litt A."/>
        </authorList>
    </citation>
    <scope>NUCLEOTIDE SEQUENCE [LARGE SCALE GENOMIC DNA]</scope>
    <source>
        <strain evidence="1">AR-01</strain>
    </source>
</reference>
<keyword evidence="2" id="KW-1185">Reference proteome</keyword>
<protein>
    <submittedName>
        <fullName evidence="1">Uncharacterized protein</fullName>
    </submittedName>
</protein>
<comment type="caution">
    <text evidence="1">The sequence shown here is derived from an EMBL/GenBank/DDBJ whole genome shotgun (WGS) entry which is preliminary data.</text>
</comment>